<accession>A0ACC2FNS9</accession>
<reference evidence="1" key="1">
    <citation type="submission" date="2021-05" db="EMBL/GenBank/DDBJ databases">
        <authorList>
            <person name="Pan Q."/>
            <person name="Jouanno E."/>
            <person name="Zahm M."/>
            <person name="Klopp C."/>
            <person name="Cabau C."/>
            <person name="Louis A."/>
            <person name="Berthelot C."/>
            <person name="Parey E."/>
            <person name="Roest Crollius H."/>
            <person name="Montfort J."/>
            <person name="Robinson-Rechavi M."/>
            <person name="Bouchez O."/>
            <person name="Lampietro C."/>
            <person name="Lopez Roques C."/>
            <person name="Donnadieu C."/>
            <person name="Postlethwait J."/>
            <person name="Bobe J."/>
            <person name="Dillon D."/>
            <person name="Chandos A."/>
            <person name="von Hippel F."/>
            <person name="Guiguen Y."/>
        </authorList>
    </citation>
    <scope>NUCLEOTIDE SEQUENCE</scope>
    <source>
        <strain evidence="1">YG-Jan2019</strain>
    </source>
</reference>
<gene>
    <name evidence="1" type="ORF">DPEC_G00268130</name>
</gene>
<proteinExistence type="predicted"/>
<dbReference type="EMBL" id="CM055751">
    <property type="protein sequence ID" value="KAJ7993022.1"/>
    <property type="molecule type" value="Genomic_DNA"/>
</dbReference>
<sequence>MAIWDSAAMTHWCSCFVFHLRAQRWLSFYRAISSMPPNQDPLSTGGRMSIPGAGAQAVWAIVIHHGVRRWQLLFKPRDKNKRCVGDSVQKCLVQ</sequence>
<organism evidence="1 2">
    <name type="scientific">Dallia pectoralis</name>
    <name type="common">Alaska blackfish</name>
    <dbReference type="NCBI Taxonomy" id="75939"/>
    <lineage>
        <taxon>Eukaryota</taxon>
        <taxon>Metazoa</taxon>
        <taxon>Chordata</taxon>
        <taxon>Craniata</taxon>
        <taxon>Vertebrata</taxon>
        <taxon>Euteleostomi</taxon>
        <taxon>Actinopterygii</taxon>
        <taxon>Neopterygii</taxon>
        <taxon>Teleostei</taxon>
        <taxon>Protacanthopterygii</taxon>
        <taxon>Esociformes</taxon>
        <taxon>Umbridae</taxon>
        <taxon>Dallia</taxon>
    </lineage>
</organism>
<protein>
    <submittedName>
        <fullName evidence="1">Uncharacterized protein</fullName>
    </submittedName>
</protein>
<evidence type="ECO:0000313" key="1">
    <source>
        <dbReference type="EMBL" id="KAJ7993022.1"/>
    </source>
</evidence>
<keyword evidence="2" id="KW-1185">Reference proteome</keyword>
<evidence type="ECO:0000313" key="2">
    <source>
        <dbReference type="Proteomes" id="UP001157502"/>
    </source>
</evidence>
<comment type="caution">
    <text evidence="1">The sequence shown here is derived from an EMBL/GenBank/DDBJ whole genome shotgun (WGS) entry which is preliminary data.</text>
</comment>
<dbReference type="Proteomes" id="UP001157502">
    <property type="component" value="Chromosome 24"/>
</dbReference>
<name>A0ACC2FNS9_DALPE</name>